<protein>
    <recommendedName>
        <fullName evidence="10">ABC transmembrane type-1 domain-containing protein</fullName>
    </recommendedName>
</protein>
<reference evidence="11 12" key="1">
    <citation type="submission" date="2022-05" db="EMBL/GenBank/DDBJ databases">
        <authorList>
            <consortium name="Genoscope - CEA"/>
            <person name="William W."/>
        </authorList>
    </citation>
    <scope>NUCLEOTIDE SEQUENCE [LARGE SCALE GENOMIC DNA]</scope>
</reference>
<organism evidence="11 12">
    <name type="scientific">Pocillopora meandrina</name>
    <dbReference type="NCBI Taxonomy" id="46732"/>
    <lineage>
        <taxon>Eukaryota</taxon>
        <taxon>Metazoa</taxon>
        <taxon>Cnidaria</taxon>
        <taxon>Anthozoa</taxon>
        <taxon>Hexacorallia</taxon>
        <taxon>Scleractinia</taxon>
        <taxon>Astrocoeniina</taxon>
        <taxon>Pocilloporidae</taxon>
        <taxon>Pocillopora</taxon>
    </lineage>
</organism>
<dbReference type="SUPFAM" id="SSF90123">
    <property type="entry name" value="ABC transporter transmembrane region"/>
    <property type="match status" value="1"/>
</dbReference>
<evidence type="ECO:0000256" key="7">
    <source>
        <dbReference type="ARBA" id="ARBA00022989"/>
    </source>
</evidence>
<proteinExistence type="inferred from homology"/>
<dbReference type="Proteomes" id="UP001159428">
    <property type="component" value="Unassembled WGS sequence"/>
</dbReference>
<dbReference type="GO" id="GO:0140359">
    <property type="term" value="F:ABC-type transporter activity"/>
    <property type="evidence" value="ECO:0007669"/>
    <property type="project" value="InterPro"/>
</dbReference>
<dbReference type="SUPFAM" id="SSF52540">
    <property type="entry name" value="P-loop containing nucleoside triphosphate hydrolases"/>
    <property type="match status" value="1"/>
</dbReference>
<keyword evidence="8 9" id="KW-0472">Membrane</keyword>
<dbReference type="InterPro" id="IPR027417">
    <property type="entry name" value="P-loop_NTPase"/>
</dbReference>
<evidence type="ECO:0000256" key="9">
    <source>
        <dbReference type="SAM" id="Phobius"/>
    </source>
</evidence>
<sequence length="319" mass="35709">MSYWSSTRCSERLHDKMVVAILKAPVMFFDSNPVGRILHRFLKILVGWTSSYPKRFSQRSIDTVLLVSASIIIPTVMNPWLFFVLTDGCQQQQPLIVSVIYFATYYLKTSRELMRLASICRSPVFSKISEPLDGLDTIRTRGRQSDFVEEFYRHHDVLNQANILVLASGKWISVRFEILASLFIDAVALAAVLVSQDAAFAGLALAYVVERFGPTQNAVRKTAEVENLMTSVKRVITYTKFECESGYIIERRPPEKWPSEGNIILKDVSLAYYPGGPQVLNNIKLNIEGGAKIGVTGRTGSGKSSFVAALIRMPESVVK</sequence>
<name>A0AAU9XCW0_9CNID</name>
<evidence type="ECO:0000256" key="2">
    <source>
        <dbReference type="ARBA" id="ARBA00009726"/>
    </source>
</evidence>
<evidence type="ECO:0000256" key="4">
    <source>
        <dbReference type="ARBA" id="ARBA00022692"/>
    </source>
</evidence>
<comment type="subcellular location">
    <subcellularLocation>
        <location evidence="1">Membrane</location>
        <topology evidence="1">Multi-pass membrane protein</topology>
    </subcellularLocation>
</comment>
<keyword evidence="4 9" id="KW-0812">Transmembrane</keyword>
<feature type="domain" description="ABC transmembrane type-1" evidence="10">
    <location>
        <begin position="1"/>
        <end position="208"/>
    </location>
</feature>
<dbReference type="Gene3D" id="1.20.1560.10">
    <property type="entry name" value="ABC transporter type 1, transmembrane domain"/>
    <property type="match status" value="1"/>
</dbReference>
<dbReference type="InterPro" id="IPR050173">
    <property type="entry name" value="ABC_transporter_C-like"/>
</dbReference>
<accession>A0AAU9XCW0</accession>
<dbReference type="AlphaFoldDB" id="A0AAU9XCW0"/>
<dbReference type="InterPro" id="IPR036640">
    <property type="entry name" value="ABC1_TM_sf"/>
</dbReference>
<comment type="caution">
    <text evidence="11">The sequence shown here is derived from an EMBL/GenBank/DDBJ whole genome shotgun (WGS) entry which is preliminary data.</text>
</comment>
<evidence type="ECO:0000256" key="3">
    <source>
        <dbReference type="ARBA" id="ARBA00022448"/>
    </source>
</evidence>
<keyword evidence="7 9" id="KW-1133">Transmembrane helix</keyword>
<keyword evidence="3" id="KW-0813">Transport</keyword>
<dbReference type="PROSITE" id="PS50929">
    <property type="entry name" value="ABC_TM1F"/>
    <property type="match status" value="1"/>
</dbReference>
<evidence type="ECO:0000313" key="11">
    <source>
        <dbReference type="EMBL" id="CAH3144524.1"/>
    </source>
</evidence>
<keyword evidence="6" id="KW-0067">ATP-binding</keyword>
<evidence type="ECO:0000259" key="10">
    <source>
        <dbReference type="PROSITE" id="PS50929"/>
    </source>
</evidence>
<evidence type="ECO:0000256" key="1">
    <source>
        <dbReference type="ARBA" id="ARBA00004141"/>
    </source>
</evidence>
<keyword evidence="5" id="KW-0547">Nucleotide-binding</keyword>
<dbReference type="GO" id="GO:0005524">
    <property type="term" value="F:ATP binding"/>
    <property type="evidence" value="ECO:0007669"/>
    <property type="project" value="UniProtKB-KW"/>
</dbReference>
<dbReference type="PANTHER" id="PTHR24223:SF456">
    <property type="entry name" value="MULTIDRUG RESISTANCE-ASSOCIATED PROTEIN LETHAL(2)03659"/>
    <property type="match status" value="1"/>
</dbReference>
<gene>
    <name evidence="11" type="ORF">PMEA_00021078</name>
</gene>
<keyword evidence="12" id="KW-1185">Reference proteome</keyword>
<dbReference type="GO" id="GO:0016020">
    <property type="term" value="C:membrane"/>
    <property type="evidence" value="ECO:0007669"/>
    <property type="project" value="UniProtKB-SubCell"/>
</dbReference>
<comment type="similarity">
    <text evidence="2">Belongs to the ABC transporter superfamily. ABCC family. Conjugate transporter (TC 3.A.1.208) subfamily.</text>
</comment>
<evidence type="ECO:0000256" key="6">
    <source>
        <dbReference type="ARBA" id="ARBA00022840"/>
    </source>
</evidence>
<evidence type="ECO:0000313" key="12">
    <source>
        <dbReference type="Proteomes" id="UP001159428"/>
    </source>
</evidence>
<evidence type="ECO:0000256" key="5">
    <source>
        <dbReference type="ARBA" id="ARBA00022741"/>
    </source>
</evidence>
<dbReference type="Gene3D" id="3.40.50.300">
    <property type="entry name" value="P-loop containing nucleotide triphosphate hydrolases"/>
    <property type="match status" value="1"/>
</dbReference>
<dbReference type="EMBL" id="CALNXJ010000039">
    <property type="protein sequence ID" value="CAH3144524.1"/>
    <property type="molecule type" value="Genomic_DNA"/>
</dbReference>
<dbReference type="PANTHER" id="PTHR24223">
    <property type="entry name" value="ATP-BINDING CASSETTE SUB-FAMILY C"/>
    <property type="match status" value="1"/>
</dbReference>
<feature type="transmembrane region" description="Helical" evidence="9">
    <location>
        <begin position="64"/>
        <end position="85"/>
    </location>
</feature>
<evidence type="ECO:0000256" key="8">
    <source>
        <dbReference type="ARBA" id="ARBA00023136"/>
    </source>
</evidence>
<dbReference type="Pfam" id="PF00664">
    <property type="entry name" value="ABC_membrane"/>
    <property type="match status" value="1"/>
</dbReference>
<dbReference type="InterPro" id="IPR011527">
    <property type="entry name" value="ABC1_TM_dom"/>
</dbReference>